<keyword evidence="3" id="KW-1185">Reference proteome</keyword>
<feature type="region of interest" description="Disordered" evidence="1">
    <location>
        <begin position="26"/>
        <end position="80"/>
    </location>
</feature>
<dbReference type="EMBL" id="JAVHNR010000002">
    <property type="protein sequence ID" value="KAK6351531.1"/>
    <property type="molecule type" value="Genomic_DNA"/>
</dbReference>
<protein>
    <submittedName>
        <fullName evidence="2">Uncharacterized protein</fullName>
    </submittedName>
</protein>
<evidence type="ECO:0000256" key="1">
    <source>
        <dbReference type="SAM" id="MobiDB-lite"/>
    </source>
</evidence>
<accession>A0AAN8NZV9</accession>
<evidence type="ECO:0000313" key="3">
    <source>
        <dbReference type="Proteomes" id="UP001313282"/>
    </source>
</evidence>
<organism evidence="2 3">
    <name type="scientific">Orbilia javanica</name>
    <dbReference type="NCBI Taxonomy" id="47235"/>
    <lineage>
        <taxon>Eukaryota</taxon>
        <taxon>Fungi</taxon>
        <taxon>Dikarya</taxon>
        <taxon>Ascomycota</taxon>
        <taxon>Pezizomycotina</taxon>
        <taxon>Orbiliomycetes</taxon>
        <taxon>Orbiliales</taxon>
        <taxon>Orbiliaceae</taxon>
        <taxon>Orbilia</taxon>
    </lineage>
</organism>
<sequence length="127" mass="13956">MVPNLALTSLMPWNIARELLLRRLRGPTNTENGNGNGNANGTSTSANVEDTSADAAGTVANAEGLFNQSAESSETSDDDLPRAIFPRRRLPATTWQRVLAERFYIRDGIRLVVFRYYDSQGPSLSQI</sequence>
<evidence type="ECO:0000313" key="2">
    <source>
        <dbReference type="EMBL" id="KAK6351531.1"/>
    </source>
</evidence>
<comment type="caution">
    <text evidence="2">The sequence shown here is derived from an EMBL/GenBank/DDBJ whole genome shotgun (WGS) entry which is preliminary data.</text>
</comment>
<feature type="compositionally biased region" description="Low complexity" evidence="1">
    <location>
        <begin position="28"/>
        <end position="47"/>
    </location>
</feature>
<dbReference type="Proteomes" id="UP001313282">
    <property type="component" value="Unassembled WGS sequence"/>
</dbReference>
<proteinExistence type="predicted"/>
<name>A0AAN8NZV9_9PEZI</name>
<gene>
    <name evidence="2" type="ORF">TWF718_004689</name>
</gene>
<reference evidence="2 3" key="1">
    <citation type="submission" date="2019-10" db="EMBL/GenBank/DDBJ databases">
        <authorList>
            <person name="Palmer J.M."/>
        </authorList>
    </citation>
    <scope>NUCLEOTIDE SEQUENCE [LARGE SCALE GENOMIC DNA]</scope>
    <source>
        <strain evidence="2 3">TWF718</strain>
    </source>
</reference>
<dbReference type="AlphaFoldDB" id="A0AAN8NZV9"/>